<keyword evidence="4" id="KW-1185">Reference proteome</keyword>
<dbReference type="PROSITE" id="PS50048">
    <property type="entry name" value="ZN2_CY6_FUNGAL_2"/>
    <property type="match status" value="1"/>
</dbReference>
<dbReference type="PANTHER" id="PTHR47657">
    <property type="entry name" value="STEROL REGULATORY ELEMENT-BINDING PROTEIN ECM22"/>
    <property type="match status" value="1"/>
</dbReference>
<proteinExistence type="predicted"/>
<evidence type="ECO:0000256" key="1">
    <source>
        <dbReference type="ARBA" id="ARBA00023242"/>
    </source>
</evidence>
<dbReference type="Pfam" id="PF00172">
    <property type="entry name" value="Zn_clus"/>
    <property type="match status" value="1"/>
</dbReference>
<evidence type="ECO:0000313" key="3">
    <source>
        <dbReference type="EMBL" id="KAH7020647.1"/>
    </source>
</evidence>
<dbReference type="PROSITE" id="PS00463">
    <property type="entry name" value="ZN2_CY6_FUNGAL_1"/>
    <property type="match status" value="1"/>
</dbReference>
<keyword evidence="1" id="KW-0539">Nucleus</keyword>
<dbReference type="Gene3D" id="4.10.240.10">
    <property type="entry name" value="Zn(2)-C6 fungal-type DNA-binding domain"/>
    <property type="match status" value="1"/>
</dbReference>
<organism evidence="3 4">
    <name type="scientific">Macrophomina phaseolina</name>
    <dbReference type="NCBI Taxonomy" id="35725"/>
    <lineage>
        <taxon>Eukaryota</taxon>
        <taxon>Fungi</taxon>
        <taxon>Dikarya</taxon>
        <taxon>Ascomycota</taxon>
        <taxon>Pezizomycotina</taxon>
        <taxon>Dothideomycetes</taxon>
        <taxon>Dothideomycetes incertae sedis</taxon>
        <taxon>Botryosphaeriales</taxon>
        <taxon>Botryosphaeriaceae</taxon>
        <taxon>Macrophomina</taxon>
    </lineage>
</organism>
<evidence type="ECO:0000259" key="2">
    <source>
        <dbReference type="PROSITE" id="PS50048"/>
    </source>
</evidence>
<dbReference type="SUPFAM" id="SSF57701">
    <property type="entry name" value="Zn2/Cys6 DNA-binding domain"/>
    <property type="match status" value="1"/>
</dbReference>
<feature type="domain" description="Zn(2)-C6 fungal-type" evidence="2">
    <location>
        <begin position="24"/>
        <end position="54"/>
    </location>
</feature>
<dbReference type="SMART" id="SM00066">
    <property type="entry name" value="GAL4"/>
    <property type="match status" value="1"/>
</dbReference>
<name>A0ABQ8FS49_9PEZI</name>
<dbReference type="EMBL" id="JAGTJR010000067">
    <property type="protein sequence ID" value="KAH7020647.1"/>
    <property type="molecule type" value="Genomic_DNA"/>
</dbReference>
<evidence type="ECO:0000313" key="4">
    <source>
        <dbReference type="Proteomes" id="UP000774617"/>
    </source>
</evidence>
<sequence length="402" mass="44979">MSQPRKTARASVAPRRTHRKSRLGCANCKRRRIKCDEKKPSCTNCIRHSIRCDFASLSPSNASSVASPGYDLGPSAHSPLPVAPPSPQLGSPVCVSGLNLVELELFQNYINATCETLGGGPRMAAIWRTTIPQMGFTHHYLLQLALALSAFQLARQQPERAAYLRNLAGQYQDAAVQRVTALLPGMNRDNCDQLYVAAVLISSLSFASGPTPGEYLLISDKGASGWLVLNRGARAILELQKEILFSGRLSVMFRIAARRLRTAFASGPLPTICEEARTFRSYLVGLAVTEPNINTYLEAFDRLLWTLKGTMDAQEIGEANDSSMFLFSWIYCLEENFILCLQQHQPLALVILSYFTVMVYHCRTSWFIEGWPEHIMTGIHRLIPEEYKPWIRWPSKQVGWVE</sequence>
<dbReference type="Pfam" id="PF11951">
    <property type="entry name" value="Fungal_trans_2"/>
    <property type="match status" value="1"/>
</dbReference>
<accession>A0ABQ8FS49</accession>
<dbReference type="InterPro" id="IPR001138">
    <property type="entry name" value="Zn2Cys6_DnaBD"/>
</dbReference>
<dbReference type="InterPro" id="IPR021858">
    <property type="entry name" value="Fun_TF"/>
</dbReference>
<dbReference type="InterPro" id="IPR036864">
    <property type="entry name" value="Zn2-C6_fun-type_DNA-bd_sf"/>
</dbReference>
<dbReference type="Proteomes" id="UP000774617">
    <property type="component" value="Unassembled WGS sequence"/>
</dbReference>
<dbReference type="InterPro" id="IPR052400">
    <property type="entry name" value="Zn2-C6_fungal_TF"/>
</dbReference>
<dbReference type="PANTHER" id="PTHR47657:SF13">
    <property type="entry name" value="ZN(2)-C6 FUNGAL-TYPE DOMAIN-CONTAINING PROTEIN-RELATED"/>
    <property type="match status" value="1"/>
</dbReference>
<gene>
    <name evidence="3" type="ORF">B0J12DRAFT_585939</name>
</gene>
<dbReference type="CDD" id="cd00067">
    <property type="entry name" value="GAL4"/>
    <property type="match status" value="1"/>
</dbReference>
<protein>
    <recommendedName>
        <fullName evidence="2">Zn(2)-C6 fungal-type domain-containing protein</fullName>
    </recommendedName>
</protein>
<comment type="caution">
    <text evidence="3">The sequence shown here is derived from an EMBL/GenBank/DDBJ whole genome shotgun (WGS) entry which is preliminary data.</text>
</comment>
<reference evidence="3 4" key="1">
    <citation type="journal article" date="2021" name="Nat. Commun.">
        <title>Genetic determinants of endophytism in the Arabidopsis root mycobiome.</title>
        <authorList>
            <person name="Mesny F."/>
            <person name="Miyauchi S."/>
            <person name="Thiergart T."/>
            <person name="Pickel B."/>
            <person name="Atanasova L."/>
            <person name="Karlsson M."/>
            <person name="Huettel B."/>
            <person name="Barry K.W."/>
            <person name="Haridas S."/>
            <person name="Chen C."/>
            <person name="Bauer D."/>
            <person name="Andreopoulos W."/>
            <person name="Pangilinan J."/>
            <person name="LaButti K."/>
            <person name="Riley R."/>
            <person name="Lipzen A."/>
            <person name="Clum A."/>
            <person name="Drula E."/>
            <person name="Henrissat B."/>
            <person name="Kohler A."/>
            <person name="Grigoriev I.V."/>
            <person name="Martin F.M."/>
            <person name="Hacquard S."/>
        </authorList>
    </citation>
    <scope>NUCLEOTIDE SEQUENCE [LARGE SCALE GENOMIC DNA]</scope>
    <source>
        <strain evidence="3 4">MPI-SDFR-AT-0080</strain>
    </source>
</reference>